<keyword evidence="10" id="KW-0573">Peptidoglycan synthesis</keyword>
<dbReference type="GO" id="GO:0008658">
    <property type="term" value="F:penicillin binding"/>
    <property type="evidence" value="ECO:0007669"/>
    <property type="project" value="InterPro"/>
</dbReference>
<evidence type="ECO:0000256" key="5">
    <source>
        <dbReference type="ARBA" id="ARBA00022519"/>
    </source>
</evidence>
<feature type="domain" description="Penicillin-binding protein dimerisation" evidence="15">
    <location>
        <begin position="52"/>
        <end position="220"/>
    </location>
</feature>
<evidence type="ECO:0000256" key="2">
    <source>
        <dbReference type="ARBA" id="ARBA00004236"/>
    </source>
</evidence>
<evidence type="ECO:0000256" key="6">
    <source>
        <dbReference type="ARBA" id="ARBA00022670"/>
    </source>
</evidence>
<evidence type="ECO:0000256" key="7">
    <source>
        <dbReference type="ARBA" id="ARBA00022692"/>
    </source>
</evidence>
<evidence type="ECO:0000256" key="12">
    <source>
        <dbReference type="ARBA" id="ARBA00023136"/>
    </source>
</evidence>
<dbReference type="InterPro" id="IPR050515">
    <property type="entry name" value="Beta-lactam/transpept"/>
</dbReference>
<keyword evidence="17" id="KW-1185">Reference proteome</keyword>
<dbReference type="GO" id="GO:0071972">
    <property type="term" value="F:peptidoglycan L,D-transpeptidase activity"/>
    <property type="evidence" value="ECO:0007669"/>
    <property type="project" value="TreeGrafter"/>
</dbReference>
<dbReference type="OrthoDB" id="9804124at2"/>
<keyword evidence="6" id="KW-0645">Protease</keyword>
<protein>
    <submittedName>
        <fullName evidence="16">Penicillin-binding protein 2</fullName>
    </submittedName>
</protein>
<keyword evidence="13" id="KW-0961">Cell wall biogenesis/degradation</keyword>
<dbReference type="GO" id="GO:0009252">
    <property type="term" value="P:peptidoglycan biosynthetic process"/>
    <property type="evidence" value="ECO:0007669"/>
    <property type="project" value="UniProtKB-KW"/>
</dbReference>
<comment type="caution">
    <text evidence="16">The sequence shown here is derived from an EMBL/GenBank/DDBJ whole genome shotgun (WGS) entry which is preliminary data.</text>
</comment>
<dbReference type="InterPro" id="IPR036138">
    <property type="entry name" value="PBP_dimer_sf"/>
</dbReference>
<evidence type="ECO:0000256" key="3">
    <source>
        <dbReference type="ARBA" id="ARBA00007171"/>
    </source>
</evidence>
<sequence length="647" mass="71226">MASSIERKGKIFLLVFALLFAVLFLRLAYLQIWRGEHYAVLAKENCLRLVLIRAPRGEIFDRNGHKLVGNRPVYALSYINLGKPVAPYLVKRLAGLLHMDPTEIEKKIKEGENSGQPVRLATNVPLQAVTYLEEHHDEFPGIMVEIVPVRYYPYGSTLAQVLGYVHEISAEQLKKHKDEGYAPGDFFGQDGLEYTFERYLRGKDGARYIEVDAVGRPVRDLGIKPPTPGDNLELTIDLKVQQAAEAALEKAVKEARKKGLPAPGGAAVVEDVHTGEILAMASYPSYDPSIFTRGLTPAEAKALFQNPDSPLLNRALSAYPPGSTFKMVTALAALEAGIINPDFTVFCPGYYRLGSHIFHCWVWPSGHGRVDLKRALQVSCDVYFWTIGQMTGINRIDAMARELGFGEKTGITLPGEMAGVVPTPEYKYKRMKAYLDSIFEPKFKAVEEEYARRLAATQDPKEREKLEREKNQRLQALKAEYQRYAWDLDWHTYDTLNTSIGQGYLLCTPLQLVNYTATLANGGTRYRPFLVKKIVTPDGRTVASFGPEVLGRLKVNPEYLKVVQEGMDLVTQGEGTAAGVFDGLPVKVAGKTGSAEVPGKGTCALFVGYAPADNPRVAVAVVVENAGHGGAVAAPVAKEILSAYFGG</sequence>
<keyword evidence="4" id="KW-1003">Cell membrane</keyword>
<dbReference type="AlphaFoldDB" id="A0A3D8P4Q1"/>
<evidence type="ECO:0000259" key="14">
    <source>
        <dbReference type="Pfam" id="PF00905"/>
    </source>
</evidence>
<dbReference type="PANTHER" id="PTHR30627:SF2">
    <property type="entry name" value="PEPTIDOGLYCAN D,D-TRANSPEPTIDASE MRDA"/>
    <property type="match status" value="1"/>
</dbReference>
<dbReference type="Proteomes" id="UP000256329">
    <property type="component" value="Unassembled WGS sequence"/>
</dbReference>
<dbReference type="SUPFAM" id="SSF56601">
    <property type="entry name" value="beta-lactamase/transpeptidase-like"/>
    <property type="match status" value="1"/>
</dbReference>
<dbReference type="GO" id="GO:0006508">
    <property type="term" value="P:proteolysis"/>
    <property type="evidence" value="ECO:0007669"/>
    <property type="project" value="UniProtKB-KW"/>
</dbReference>
<proteinExistence type="inferred from homology"/>
<keyword evidence="12" id="KW-0472">Membrane</keyword>
<keyword evidence="9" id="KW-0133">Cell shape</keyword>
<evidence type="ECO:0000313" key="16">
    <source>
        <dbReference type="EMBL" id="RDV82928.1"/>
    </source>
</evidence>
<dbReference type="InterPro" id="IPR012338">
    <property type="entry name" value="Beta-lactam/transpept-like"/>
</dbReference>
<comment type="similarity">
    <text evidence="3">Belongs to the transpeptidase family.</text>
</comment>
<dbReference type="Pfam" id="PF03717">
    <property type="entry name" value="PBP_dimer"/>
    <property type="match status" value="1"/>
</dbReference>
<evidence type="ECO:0000256" key="10">
    <source>
        <dbReference type="ARBA" id="ARBA00022984"/>
    </source>
</evidence>
<evidence type="ECO:0000256" key="4">
    <source>
        <dbReference type="ARBA" id="ARBA00022475"/>
    </source>
</evidence>
<accession>A0A3D8P4Q1</accession>
<keyword evidence="5" id="KW-0997">Cell inner membrane</keyword>
<dbReference type="Pfam" id="PF00905">
    <property type="entry name" value="Transpeptidase"/>
    <property type="match status" value="1"/>
</dbReference>
<comment type="subcellular location">
    <subcellularLocation>
        <location evidence="2">Cell membrane</location>
    </subcellularLocation>
    <subcellularLocation>
        <location evidence="1">Membrane</location>
        <topology evidence="1">Single-pass membrane protein</topology>
    </subcellularLocation>
</comment>
<dbReference type="Gene3D" id="3.30.1390.30">
    <property type="entry name" value="Penicillin-binding protein 2a, domain 3"/>
    <property type="match status" value="1"/>
</dbReference>
<dbReference type="RefSeq" id="WP_115792769.1">
    <property type="nucleotide sequence ID" value="NZ_QSLN01000008.1"/>
</dbReference>
<dbReference type="Gene3D" id="3.40.710.10">
    <property type="entry name" value="DD-peptidase/beta-lactamase superfamily"/>
    <property type="match status" value="1"/>
</dbReference>
<evidence type="ECO:0000256" key="13">
    <source>
        <dbReference type="ARBA" id="ARBA00023316"/>
    </source>
</evidence>
<keyword evidence="8" id="KW-0378">Hydrolase</keyword>
<keyword evidence="7" id="KW-0812">Transmembrane</keyword>
<dbReference type="GO" id="GO:0008360">
    <property type="term" value="P:regulation of cell shape"/>
    <property type="evidence" value="ECO:0007669"/>
    <property type="project" value="UniProtKB-KW"/>
</dbReference>
<evidence type="ECO:0000256" key="9">
    <source>
        <dbReference type="ARBA" id="ARBA00022960"/>
    </source>
</evidence>
<dbReference type="EMBL" id="QSLN01000008">
    <property type="protein sequence ID" value="RDV82928.1"/>
    <property type="molecule type" value="Genomic_DNA"/>
</dbReference>
<dbReference type="InterPro" id="IPR001460">
    <property type="entry name" value="PCN-bd_Tpept"/>
</dbReference>
<evidence type="ECO:0000256" key="1">
    <source>
        <dbReference type="ARBA" id="ARBA00004167"/>
    </source>
</evidence>
<reference evidence="16 17" key="1">
    <citation type="submission" date="2018-08" db="EMBL/GenBank/DDBJ databases">
        <title>Form III RuBisCO-mediated autotrophy in Thermodesulfobium bacteria.</title>
        <authorList>
            <person name="Toshchakov S.V."/>
            <person name="Kublanov I.V."/>
            <person name="Frolov E."/>
            <person name="Bonch-Osmolovskaya E.A."/>
            <person name="Tourova T.P."/>
            <person name="Chernych N.A."/>
            <person name="Lebedinsky A.V."/>
        </authorList>
    </citation>
    <scope>NUCLEOTIDE SEQUENCE [LARGE SCALE GENOMIC DNA]</scope>
    <source>
        <strain evidence="16 17">SR</strain>
    </source>
</reference>
<evidence type="ECO:0000256" key="8">
    <source>
        <dbReference type="ARBA" id="ARBA00022801"/>
    </source>
</evidence>
<dbReference type="Gene3D" id="3.90.1310.10">
    <property type="entry name" value="Penicillin-binding protein 2a (Domain 2)"/>
    <property type="match status" value="1"/>
</dbReference>
<dbReference type="PANTHER" id="PTHR30627">
    <property type="entry name" value="PEPTIDOGLYCAN D,D-TRANSPEPTIDASE"/>
    <property type="match status" value="1"/>
</dbReference>
<name>A0A3D8P4Q1_9THEO</name>
<evidence type="ECO:0000313" key="17">
    <source>
        <dbReference type="Proteomes" id="UP000256329"/>
    </source>
</evidence>
<dbReference type="NCBIfam" id="TIGR03423">
    <property type="entry name" value="pbp2_mrdA"/>
    <property type="match status" value="1"/>
</dbReference>
<dbReference type="GO" id="GO:0071555">
    <property type="term" value="P:cell wall organization"/>
    <property type="evidence" value="ECO:0007669"/>
    <property type="project" value="UniProtKB-KW"/>
</dbReference>
<keyword evidence="11" id="KW-1133">Transmembrane helix</keyword>
<feature type="domain" description="Penicillin-binding protein transpeptidase" evidence="14">
    <location>
        <begin position="265"/>
        <end position="641"/>
    </location>
</feature>
<evidence type="ECO:0000256" key="11">
    <source>
        <dbReference type="ARBA" id="ARBA00022989"/>
    </source>
</evidence>
<dbReference type="InterPro" id="IPR017790">
    <property type="entry name" value="Penicillin-binding_protein_2"/>
</dbReference>
<organism evidence="16 17">
    <name type="scientific">Ammonifex thiophilus</name>
    <dbReference type="NCBI Taxonomy" id="444093"/>
    <lineage>
        <taxon>Bacteria</taxon>
        <taxon>Bacillati</taxon>
        <taxon>Bacillota</taxon>
        <taxon>Clostridia</taxon>
        <taxon>Thermoanaerobacterales</taxon>
        <taxon>Thermoanaerobacteraceae</taxon>
        <taxon>Ammonifex</taxon>
    </lineage>
</organism>
<gene>
    <name evidence="16" type="primary">mrdA</name>
    <name evidence="16" type="ORF">DXX99_06930</name>
</gene>
<dbReference type="SUPFAM" id="SSF56519">
    <property type="entry name" value="Penicillin binding protein dimerisation domain"/>
    <property type="match status" value="1"/>
</dbReference>
<dbReference type="GO" id="GO:0009002">
    <property type="term" value="F:serine-type D-Ala-D-Ala carboxypeptidase activity"/>
    <property type="evidence" value="ECO:0007669"/>
    <property type="project" value="InterPro"/>
</dbReference>
<evidence type="ECO:0000259" key="15">
    <source>
        <dbReference type="Pfam" id="PF03717"/>
    </source>
</evidence>
<dbReference type="InterPro" id="IPR005311">
    <property type="entry name" value="PBP_dimer"/>
</dbReference>
<dbReference type="GO" id="GO:0005886">
    <property type="term" value="C:plasma membrane"/>
    <property type="evidence" value="ECO:0007669"/>
    <property type="project" value="UniProtKB-SubCell"/>
</dbReference>